<reference evidence="1" key="1">
    <citation type="journal article" date="2021" name="Proc. Natl. Acad. Sci. U.S.A.">
        <title>A Catalog of Tens of Thousands of Viruses from Human Metagenomes Reveals Hidden Associations with Chronic Diseases.</title>
        <authorList>
            <person name="Tisza M.J."/>
            <person name="Buck C.B."/>
        </authorList>
    </citation>
    <scope>NUCLEOTIDE SEQUENCE</scope>
    <source>
        <strain evidence="1">Ctxqo3</strain>
    </source>
</reference>
<dbReference type="EMBL" id="BK032710">
    <property type="protein sequence ID" value="DAF56237.1"/>
    <property type="molecule type" value="Genomic_DNA"/>
</dbReference>
<name>A0A8S5SYT3_9CAUD</name>
<evidence type="ECO:0000313" key="1">
    <source>
        <dbReference type="EMBL" id="DAF56237.1"/>
    </source>
</evidence>
<accession>A0A8S5SYT3</accession>
<proteinExistence type="predicted"/>
<organism evidence="1">
    <name type="scientific">Podoviridae sp. ctxqo3</name>
    <dbReference type="NCBI Taxonomy" id="2827755"/>
    <lineage>
        <taxon>Viruses</taxon>
        <taxon>Duplodnaviria</taxon>
        <taxon>Heunggongvirae</taxon>
        <taxon>Uroviricota</taxon>
        <taxon>Caudoviricetes</taxon>
    </lineage>
</organism>
<sequence length="59" mass="6848">MDVRKNSLRAINEYRKCFKCGSITQDIQKDTCKCGGYMYMISTYYTPKIRAKKARKGGK</sequence>
<protein>
    <submittedName>
        <fullName evidence="1">Uncharacterized protein</fullName>
    </submittedName>
</protein>